<dbReference type="PANTHER" id="PTHR43285">
    <property type="entry name" value="ANTHRANILATE PHOSPHORIBOSYLTRANSFERASE"/>
    <property type="match status" value="1"/>
</dbReference>
<evidence type="ECO:0000256" key="7">
    <source>
        <dbReference type="ARBA" id="ARBA00052328"/>
    </source>
</evidence>
<evidence type="ECO:0000256" key="3">
    <source>
        <dbReference type="ARBA" id="ARBA00022676"/>
    </source>
</evidence>
<keyword evidence="4 9" id="KW-0808">Transferase</keyword>
<dbReference type="GO" id="GO:0000287">
    <property type="term" value="F:magnesium ion binding"/>
    <property type="evidence" value="ECO:0007669"/>
    <property type="project" value="UniProtKB-UniRule"/>
</dbReference>
<protein>
    <recommendedName>
        <fullName evidence="9">Anthranilate phosphoribosyltransferase</fullName>
        <ecNumber evidence="9">2.4.2.18</ecNumber>
    </recommendedName>
</protein>
<comment type="subunit">
    <text evidence="9">Homodimer.</text>
</comment>
<evidence type="ECO:0000313" key="12">
    <source>
        <dbReference type="EMBL" id="RCS49339.1"/>
    </source>
</evidence>
<comment type="cofactor">
    <cofactor evidence="9">
        <name>Mg(2+)</name>
        <dbReference type="ChEBI" id="CHEBI:18420"/>
    </cofactor>
    <text evidence="9">Binds 2 magnesium ions per monomer.</text>
</comment>
<dbReference type="AlphaFoldDB" id="A0A368KTS5"/>
<name>A0A368KTS5_9BACT</name>
<dbReference type="SUPFAM" id="SSF47648">
    <property type="entry name" value="Nucleoside phosphorylase/phosphoribosyltransferase N-terminal domain"/>
    <property type="match status" value="1"/>
</dbReference>
<feature type="binding site" evidence="9">
    <location>
        <position position="227"/>
    </location>
    <ligand>
        <name>Mg(2+)</name>
        <dbReference type="ChEBI" id="CHEBI:18420"/>
        <label>2</label>
    </ligand>
</feature>
<organism evidence="12 13">
    <name type="scientific">Bremerella cremea</name>
    <dbReference type="NCBI Taxonomy" id="1031537"/>
    <lineage>
        <taxon>Bacteria</taxon>
        <taxon>Pseudomonadati</taxon>
        <taxon>Planctomycetota</taxon>
        <taxon>Planctomycetia</taxon>
        <taxon>Pirellulales</taxon>
        <taxon>Pirellulaceae</taxon>
        <taxon>Bremerella</taxon>
    </lineage>
</organism>
<evidence type="ECO:0000256" key="8">
    <source>
        <dbReference type="ARBA" id="ARBA00061188"/>
    </source>
</evidence>
<evidence type="ECO:0000256" key="2">
    <source>
        <dbReference type="ARBA" id="ARBA00022605"/>
    </source>
</evidence>
<dbReference type="Pfam" id="PF00591">
    <property type="entry name" value="Glycos_transf_3"/>
    <property type="match status" value="1"/>
</dbReference>
<feature type="binding site" evidence="9">
    <location>
        <position position="112"/>
    </location>
    <ligand>
        <name>anthranilate</name>
        <dbReference type="ChEBI" id="CHEBI:16567"/>
        <label>1</label>
    </ligand>
</feature>
<dbReference type="NCBIfam" id="TIGR01245">
    <property type="entry name" value="trpD"/>
    <property type="match status" value="1"/>
</dbReference>
<evidence type="ECO:0000256" key="4">
    <source>
        <dbReference type="ARBA" id="ARBA00022679"/>
    </source>
</evidence>
<evidence type="ECO:0000313" key="13">
    <source>
        <dbReference type="Proteomes" id="UP000253562"/>
    </source>
</evidence>
<dbReference type="FunFam" id="3.40.1030.10:FF:000002">
    <property type="entry name" value="Anthranilate phosphoribosyltransferase"/>
    <property type="match status" value="1"/>
</dbReference>
<dbReference type="UniPathway" id="UPA00035">
    <property type="reaction ID" value="UER00041"/>
</dbReference>
<dbReference type="Pfam" id="PF02885">
    <property type="entry name" value="Glycos_trans_3N"/>
    <property type="match status" value="1"/>
</dbReference>
<accession>A0A368KTS5</accession>
<comment type="function">
    <text evidence="9">Catalyzes the transfer of the phosphoribosyl group of 5-phosphorylribose-1-pyrophosphate (PRPP) to anthranilate to yield N-(5'-phosphoribosyl)-anthranilate (PRA).</text>
</comment>
<sequence>MSHLEVIAKVQAGNDLSLAEMSQAISQMMDGTWADDDIAALLLALNQKGPVVDEIAGAATAMRNHMIQINAPGERFIDTCGTGGDQSGTFNISTATAIVIAAAGVTVAKHGNRSVTSKSGSADVLARLGVNIEADATTIEKSLEEVGICFCFAPLMHGSMKHVAPVRKKLGVPTIFNLLGPLCNPANAPYQLLGVGQPKYRELLASALQKLGTTRAVFVTGRDGMDEVTLSDATDVIVASEDGLVPFVWQPEEFGLERQGKEDMLVDGPEESAAMIRGILSGNRGAARDIVVINAAAALWTIGESDSLSECARLAQNAIDSGAATEKLAKLAEVSHS</sequence>
<dbReference type="GO" id="GO:0000162">
    <property type="term" value="P:L-tryptophan biosynthetic process"/>
    <property type="evidence" value="ECO:0007669"/>
    <property type="project" value="UniProtKB-UniRule"/>
</dbReference>
<gene>
    <name evidence="9 12" type="primary">trpD</name>
    <name evidence="12" type="ORF">DTL42_12455</name>
</gene>
<comment type="caution">
    <text evidence="12">The sequence shown here is derived from an EMBL/GenBank/DDBJ whole genome shotgun (WGS) entry which is preliminary data.</text>
</comment>
<feature type="binding site" evidence="9">
    <location>
        <position position="81"/>
    </location>
    <ligand>
        <name>5-phospho-alpha-D-ribose 1-diphosphate</name>
        <dbReference type="ChEBI" id="CHEBI:58017"/>
    </ligand>
</feature>
<evidence type="ECO:0000256" key="5">
    <source>
        <dbReference type="ARBA" id="ARBA00022822"/>
    </source>
</evidence>
<feature type="binding site" evidence="9">
    <location>
        <position position="121"/>
    </location>
    <ligand>
        <name>5-phospho-alpha-D-ribose 1-diphosphate</name>
        <dbReference type="ChEBI" id="CHEBI:58017"/>
    </ligand>
</feature>
<proteinExistence type="inferred from homology"/>
<comment type="catalytic activity">
    <reaction evidence="7 9">
        <text>N-(5-phospho-beta-D-ribosyl)anthranilate + diphosphate = 5-phospho-alpha-D-ribose 1-diphosphate + anthranilate</text>
        <dbReference type="Rhea" id="RHEA:11768"/>
        <dbReference type="ChEBI" id="CHEBI:16567"/>
        <dbReference type="ChEBI" id="CHEBI:18277"/>
        <dbReference type="ChEBI" id="CHEBI:33019"/>
        <dbReference type="ChEBI" id="CHEBI:58017"/>
        <dbReference type="EC" id="2.4.2.18"/>
    </reaction>
</comment>
<feature type="binding site" evidence="9">
    <location>
        <begin position="109"/>
        <end position="117"/>
    </location>
    <ligand>
        <name>5-phospho-alpha-D-ribose 1-diphosphate</name>
        <dbReference type="ChEBI" id="CHEBI:58017"/>
    </ligand>
</feature>
<feature type="binding site" evidence="9">
    <location>
        <begin position="91"/>
        <end position="94"/>
    </location>
    <ligand>
        <name>5-phospho-alpha-D-ribose 1-diphosphate</name>
        <dbReference type="ChEBI" id="CHEBI:58017"/>
    </ligand>
</feature>
<feature type="domain" description="Glycosyl transferase family 3 N-terminal" evidence="11">
    <location>
        <begin position="5"/>
        <end position="66"/>
    </location>
</feature>
<evidence type="ECO:0000259" key="11">
    <source>
        <dbReference type="Pfam" id="PF02885"/>
    </source>
</evidence>
<comment type="caution">
    <text evidence="9">Lacks conserved residue(s) required for the propagation of feature annotation.</text>
</comment>
<feature type="domain" description="Glycosyl transferase family 3" evidence="10">
    <location>
        <begin position="75"/>
        <end position="324"/>
    </location>
</feature>
<keyword evidence="9" id="KW-0460">Magnesium</keyword>
<dbReference type="RefSeq" id="WP_114369054.1">
    <property type="nucleotide sequence ID" value="NZ_QPEX01000024.1"/>
</dbReference>
<dbReference type="Proteomes" id="UP000253562">
    <property type="component" value="Unassembled WGS sequence"/>
</dbReference>
<comment type="similarity">
    <text evidence="8">In the C-terminal section; belongs to the anthranilate phosphoribosyltransferase family.</text>
</comment>
<dbReference type="HAMAP" id="MF_00211">
    <property type="entry name" value="TrpD"/>
    <property type="match status" value="1"/>
</dbReference>
<feature type="binding site" evidence="9">
    <location>
        <position position="226"/>
    </location>
    <ligand>
        <name>Mg(2+)</name>
        <dbReference type="ChEBI" id="CHEBI:18420"/>
        <label>2</label>
    </ligand>
</feature>
<dbReference type="EC" id="2.4.2.18" evidence="9"/>
<feature type="binding site" evidence="9">
    <location>
        <begin position="84"/>
        <end position="85"/>
    </location>
    <ligand>
        <name>5-phospho-alpha-D-ribose 1-diphosphate</name>
        <dbReference type="ChEBI" id="CHEBI:58017"/>
    </ligand>
</feature>
<dbReference type="InterPro" id="IPR000312">
    <property type="entry name" value="Glycosyl_Trfase_fam3"/>
</dbReference>
<dbReference type="OrthoDB" id="9806430at2"/>
<dbReference type="GO" id="GO:0005829">
    <property type="term" value="C:cytosol"/>
    <property type="evidence" value="ECO:0007669"/>
    <property type="project" value="TreeGrafter"/>
</dbReference>
<comment type="pathway">
    <text evidence="1 9">Amino-acid biosynthesis; L-tryptophan biosynthesis; L-tryptophan from chorismate: step 2/5.</text>
</comment>
<dbReference type="EMBL" id="QPEX01000024">
    <property type="protein sequence ID" value="RCS49339.1"/>
    <property type="molecule type" value="Genomic_DNA"/>
</dbReference>
<dbReference type="InterPro" id="IPR005940">
    <property type="entry name" value="Anthranilate_Pribosyl_Tfrase"/>
</dbReference>
<keyword evidence="6 9" id="KW-0057">Aromatic amino acid biosynthesis</keyword>
<feature type="binding site" evidence="9">
    <location>
        <position position="81"/>
    </location>
    <ligand>
        <name>anthranilate</name>
        <dbReference type="ChEBI" id="CHEBI:16567"/>
        <label>1</label>
    </ligand>
</feature>
<keyword evidence="5 9" id="KW-0822">Tryptophan biosynthesis</keyword>
<feature type="binding site" evidence="9">
    <location>
        <position position="167"/>
    </location>
    <ligand>
        <name>anthranilate</name>
        <dbReference type="ChEBI" id="CHEBI:16567"/>
        <label>2</label>
    </ligand>
</feature>
<dbReference type="InterPro" id="IPR035902">
    <property type="entry name" value="Nuc_phospho_transferase"/>
</dbReference>
<evidence type="ECO:0000256" key="9">
    <source>
        <dbReference type="HAMAP-Rule" id="MF_00211"/>
    </source>
</evidence>
<keyword evidence="3 9" id="KW-0328">Glycosyltransferase</keyword>
<keyword evidence="2 9" id="KW-0028">Amino-acid biosynthesis</keyword>
<dbReference type="Gene3D" id="3.40.1030.10">
    <property type="entry name" value="Nucleoside phosphorylase/phosphoribosyltransferase catalytic domain"/>
    <property type="match status" value="1"/>
</dbReference>
<comment type="similarity">
    <text evidence="9">Belongs to the anthranilate phosphoribosyltransferase family.</text>
</comment>
<dbReference type="PANTHER" id="PTHR43285:SF2">
    <property type="entry name" value="ANTHRANILATE PHOSPHORIBOSYLTRANSFERASE"/>
    <property type="match status" value="1"/>
</dbReference>
<dbReference type="SUPFAM" id="SSF52418">
    <property type="entry name" value="Nucleoside phosphorylase/phosphoribosyltransferase catalytic domain"/>
    <property type="match status" value="1"/>
</dbReference>
<keyword evidence="9" id="KW-0479">Metal-binding</keyword>
<evidence type="ECO:0000256" key="1">
    <source>
        <dbReference type="ARBA" id="ARBA00004907"/>
    </source>
</evidence>
<feature type="binding site" evidence="9">
    <location>
        <position position="93"/>
    </location>
    <ligand>
        <name>Mg(2+)</name>
        <dbReference type="ChEBI" id="CHEBI:18420"/>
        <label>1</label>
    </ligand>
</feature>
<feature type="binding site" evidence="9">
    <location>
        <position position="89"/>
    </location>
    <ligand>
        <name>5-phospho-alpha-D-ribose 1-diphosphate</name>
        <dbReference type="ChEBI" id="CHEBI:58017"/>
    </ligand>
</feature>
<evidence type="ECO:0000259" key="10">
    <source>
        <dbReference type="Pfam" id="PF00591"/>
    </source>
</evidence>
<dbReference type="InterPro" id="IPR036320">
    <property type="entry name" value="Glycosyl_Trfase_fam3_N_dom_sf"/>
</dbReference>
<feature type="binding site" evidence="9">
    <location>
        <position position="227"/>
    </location>
    <ligand>
        <name>Mg(2+)</name>
        <dbReference type="ChEBI" id="CHEBI:18420"/>
        <label>1</label>
    </ligand>
</feature>
<reference evidence="12 13" key="1">
    <citation type="submission" date="2018-07" db="EMBL/GenBank/DDBJ databases">
        <title>Comparative genomes isolates from brazilian mangrove.</title>
        <authorList>
            <person name="De Araujo J.E."/>
            <person name="Taketani R.G."/>
            <person name="Silva M.C.P."/>
            <person name="Lourenco M.V."/>
            <person name="Oliveira V.M."/>
            <person name="Andreote F.D."/>
        </authorList>
    </citation>
    <scope>NUCLEOTIDE SEQUENCE [LARGE SCALE GENOMIC DNA]</scope>
    <source>
        <strain evidence="12 13">HEX PRIS-MGV</strain>
    </source>
</reference>
<dbReference type="InterPro" id="IPR017459">
    <property type="entry name" value="Glycosyl_Trfase_fam3_N_dom"/>
</dbReference>
<evidence type="ECO:0000256" key="6">
    <source>
        <dbReference type="ARBA" id="ARBA00023141"/>
    </source>
</evidence>
<dbReference type="GO" id="GO:0004048">
    <property type="term" value="F:anthranilate phosphoribosyltransferase activity"/>
    <property type="evidence" value="ECO:0007669"/>
    <property type="project" value="UniProtKB-UniRule"/>
</dbReference>
<dbReference type="Gene3D" id="1.20.970.10">
    <property type="entry name" value="Transferase, Pyrimidine Nucleoside Phosphorylase, Chain C"/>
    <property type="match status" value="1"/>
</dbReference>